<name>A0ABY5GYV7_9GAMM</name>
<organism evidence="1 2">
    <name type="scientific">Amphritea atlantica</name>
    <dbReference type="NCBI Taxonomy" id="355243"/>
    <lineage>
        <taxon>Bacteria</taxon>
        <taxon>Pseudomonadati</taxon>
        <taxon>Pseudomonadota</taxon>
        <taxon>Gammaproteobacteria</taxon>
        <taxon>Oceanospirillales</taxon>
        <taxon>Oceanospirillaceae</taxon>
        <taxon>Amphritea</taxon>
    </lineage>
</organism>
<sequence length="136" mass="15461">MRFIIRDTSNGFQIEPCDNETATPPGAADYLIEDADTLLRRYVATDRDDPLFATLQQLRSAFLKDLDAIETRAEIYGLIHWLLDDNGISAQGASLEETADRLCDIDIATDSDQYTDIIFHLRDAVDRLYEMELDDI</sequence>
<dbReference type="Proteomes" id="UP001059950">
    <property type="component" value="Chromosome"/>
</dbReference>
<proteinExistence type="predicted"/>
<accession>A0ABY5GYV7</accession>
<evidence type="ECO:0000313" key="2">
    <source>
        <dbReference type="Proteomes" id="UP001059950"/>
    </source>
</evidence>
<protein>
    <submittedName>
        <fullName evidence="1">Uncharacterized protein</fullName>
    </submittedName>
</protein>
<gene>
    <name evidence="1" type="ORF">KDX31_03290</name>
</gene>
<dbReference type="EMBL" id="CP073344">
    <property type="protein sequence ID" value="UTW04056.1"/>
    <property type="molecule type" value="Genomic_DNA"/>
</dbReference>
<evidence type="ECO:0000313" key="1">
    <source>
        <dbReference type="EMBL" id="UTW04056.1"/>
    </source>
</evidence>
<reference evidence="1" key="1">
    <citation type="submission" date="2021-04" db="EMBL/GenBank/DDBJ databases">
        <title>Oceanospirillales bacteria with DddD are important DMSP degraders in coastal seawater.</title>
        <authorList>
            <person name="Liu J."/>
        </authorList>
    </citation>
    <scope>NUCLEOTIDE SEQUENCE</scope>
    <source>
        <strain evidence="1">GY6</strain>
    </source>
</reference>
<keyword evidence="2" id="KW-1185">Reference proteome</keyword>